<name>A0A7J6M4G4_PERCH</name>
<evidence type="ECO:0000313" key="2">
    <source>
        <dbReference type="Proteomes" id="UP000591131"/>
    </source>
</evidence>
<dbReference type="SUPFAM" id="SSF53474">
    <property type="entry name" value="alpha/beta-Hydrolases"/>
    <property type="match status" value="1"/>
</dbReference>
<feature type="non-terminal residue" evidence="1">
    <location>
        <position position="1"/>
    </location>
</feature>
<protein>
    <recommendedName>
        <fullName evidence="3">Alpha/beta hydrolase</fullName>
    </recommendedName>
</protein>
<keyword evidence="2" id="KW-1185">Reference proteome</keyword>
<reference evidence="1 2" key="1">
    <citation type="submission" date="2020-04" db="EMBL/GenBank/DDBJ databases">
        <title>Perkinsus chesapeaki whole genome sequence.</title>
        <authorList>
            <person name="Bogema D.R."/>
        </authorList>
    </citation>
    <scope>NUCLEOTIDE SEQUENCE [LARGE SCALE GENOMIC DNA]</scope>
    <source>
        <strain evidence="1">ATCC PRA-425</strain>
    </source>
</reference>
<gene>
    <name evidence="1" type="ORF">FOL47_004331</name>
</gene>
<proteinExistence type="predicted"/>
<comment type="caution">
    <text evidence="1">The sequence shown here is derived from an EMBL/GenBank/DDBJ whole genome shotgun (WGS) entry which is preliminary data.</text>
</comment>
<organism evidence="1 2">
    <name type="scientific">Perkinsus chesapeaki</name>
    <name type="common">Clam parasite</name>
    <name type="synonym">Perkinsus andrewsi</name>
    <dbReference type="NCBI Taxonomy" id="330153"/>
    <lineage>
        <taxon>Eukaryota</taxon>
        <taxon>Sar</taxon>
        <taxon>Alveolata</taxon>
        <taxon>Perkinsozoa</taxon>
        <taxon>Perkinsea</taxon>
        <taxon>Perkinsida</taxon>
        <taxon>Perkinsidae</taxon>
        <taxon>Perkinsus</taxon>
    </lineage>
</organism>
<dbReference type="Gene3D" id="3.40.50.1820">
    <property type="entry name" value="alpha/beta hydrolase"/>
    <property type="match status" value="1"/>
</dbReference>
<accession>A0A7J6M4G4</accession>
<sequence length="163" mass="18594">VLAICPAGCGFGKLQEWFLPIIKRVKSPISDILGTLAEIISYELFFDPEKYPKIHENTMIDWMYNPAFFRAYTNTLRDFPLEDGLKRYLPEVKCPVRILLGGSDDTVNTPKVAEYLDTLKGSIDMTYRIIPNQPHDVCLTVPNEVTDEMLKLIQNSPKIEKAN</sequence>
<evidence type="ECO:0000313" key="1">
    <source>
        <dbReference type="EMBL" id="KAF4665961.1"/>
    </source>
</evidence>
<evidence type="ECO:0008006" key="3">
    <source>
        <dbReference type="Google" id="ProtNLM"/>
    </source>
</evidence>
<dbReference type="Proteomes" id="UP000591131">
    <property type="component" value="Unassembled WGS sequence"/>
</dbReference>
<dbReference type="AlphaFoldDB" id="A0A7J6M4G4"/>
<dbReference type="InterPro" id="IPR029058">
    <property type="entry name" value="AB_hydrolase_fold"/>
</dbReference>
<dbReference type="EMBL" id="JAAPAO010000247">
    <property type="protein sequence ID" value="KAF4665961.1"/>
    <property type="molecule type" value="Genomic_DNA"/>
</dbReference>